<feature type="transmembrane region" description="Helical" evidence="2">
    <location>
        <begin position="12"/>
        <end position="31"/>
    </location>
</feature>
<dbReference type="RefSeq" id="WP_079543684.1">
    <property type="nucleotide sequence ID" value="NZ_LT670844.1"/>
</dbReference>
<feature type="transmembrane region" description="Helical" evidence="2">
    <location>
        <begin position="502"/>
        <end position="522"/>
    </location>
</feature>
<feature type="transmembrane region" description="Helical" evidence="2">
    <location>
        <begin position="447"/>
        <end position="470"/>
    </location>
</feature>
<sequence>MQNSSRLALYHYWVAFAVFLPAVVLGAWQMLMRSPLPAPLDDPNAYYTSVTLHGTAMAYVVTTFFAMGFGYAVTATSLGRPIRGTMAAWIGFSICLIGTLMVVVIVLTGRASVLYTFYPPLLGSAWYYFGTLLLVGGSMIWVVLMIYNMAAWKRDNPAQPVPLPMFAITATALLWAWAASGMILELLGVILPRALGLTTQIDAGLARTLFAVTLHAIVYFWLMPAYIAFYSLVPQAAGGRLYSDMMGRLTFIMFLVFSLPVGMHHLLADPEHGSGFKFLQSFFTFFVALPTLLTVFSICASLEIAGRARGGRGLLGWIPALPWKEPMVLAVALSLVMLGLGGFGGLINMSYAMNTMIHNTSWVTAHFHLIFGGATVIMYFAIAYEMWPRITGRPLRSKALACWQLWLWFWGMMIATIPWHITGLMGQPRRVAIFDYSDPFVARMGPLVIISVIGGLILLLSAILLIVILVRSQVGEKRLSTPLHYALAVNPPKQVPASLNGFALWNAILLVLMVVAYGYPIGQFFILKSSVPAYEVTRQSINPGVR</sequence>
<dbReference type="EMBL" id="LT670844">
    <property type="protein sequence ID" value="SHL67442.1"/>
    <property type="molecule type" value="Genomic_DNA"/>
</dbReference>
<dbReference type="Pfam" id="PF00115">
    <property type="entry name" value="COX1"/>
    <property type="match status" value="1"/>
</dbReference>
<dbReference type="InterPro" id="IPR036927">
    <property type="entry name" value="Cyt_c_oxase-like_su1_sf"/>
</dbReference>
<dbReference type="InterPro" id="IPR000883">
    <property type="entry name" value="Cyt_C_Oxase_1"/>
</dbReference>
<dbReference type="SUPFAM" id="SSF81442">
    <property type="entry name" value="Cytochrome c oxidase subunit I-like"/>
    <property type="match status" value="1"/>
</dbReference>
<dbReference type="PROSITE" id="PS50855">
    <property type="entry name" value="COX1"/>
    <property type="match status" value="1"/>
</dbReference>
<reference evidence="4 5" key="1">
    <citation type="submission" date="2016-11" db="EMBL/GenBank/DDBJ databases">
        <authorList>
            <person name="Jaros S."/>
            <person name="Januszkiewicz K."/>
            <person name="Wedrychowicz H."/>
        </authorList>
    </citation>
    <scope>NUCLEOTIDE SEQUENCE [LARGE SCALE GENOMIC DNA]</scope>
    <source>
        <strain evidence="4 5">GAS499</strain>
    </source>
</reference>
<evidence type="ECO:0000256" key="2">
    <source>
        <dbReference type="SAM" id="Phobius"/>
    </source>
</evidence>
<dbReference type="GO" id="GO:0016020">
    <property type="term" value="C:membrane"/>
    <property type="evidence" value="ECO:0007669"/>
    <property type="project" value="InterPro"/>
</dbReference>
<feature type="transmembrane region" description="Helical" evidence="2">
    <location>
        <begin position="367"/>
        <end position="387"/>
    </location>
</feature>
<evidence type="ECO:0000313" key="4">
    <source>
        <dbReference type="EMBL" id="SHL67442.1"/>
    </source>
</evidence>
<feature type="transmembrane region" description="Helical" evidence="2">
    <location>
        <begin position="399"/>
        <end position="421"/>
    </location>
</feature>
<feature type="transmembrane region" description="Helical" evidence="2">
    <location>
        <begin position="327"/>
        <end position="347"/>
    </location>
</feature>
<name>A0A1M7CJJ7_9BRAD</name>
<feature type="transmembrane region" description="Helical" evidence="2">
    <location>
        <begin position="245"/>
        <end position="263"/>
    </location>
</feature>
<dbReference type="InterPro" id="IPR023616">
    <property type="entry name" value="Cyt_c_oxase-like_su1_dom"/>
</dbReference>
<feature type="domain" description="Cytochrome oxidase subunit I profile" evidence="3">
    <location>
        <begin position="1"/>
        <end position="492"/>
    </location>
</feature>
<feature type="transmembrane region" description="Helical" evidence="2">
    <location>
        <begin position="283"/>
        <end position="306"/>
    </location>
</feature>
<keyword evidence="1" id="KW-0249">Electron transport</keyword>
<evidence type="ECO:0000259" key="3">
    <source>
        <dbReference type="PROSITE" id="PS50855"/>
    </source>
</evidence>
<keyword evidence="1" id="KW-0813">Transport</keyword>
<feature type="transmembrane region" description="Helical" evidence="2">
    <location>
        <begin position="86"/>
        <end position="107"/>
    </location>
</feature>
<keyword evidence="1" id="KW-0679">Respiratory chain</keyword>
<accession>A0A1M7CJJ7</accession>
<dbReference type="GO" id="GO:0004129">
    <property type="term" value="F:cytochrome-c oxidase activity"/>
    <property type="evidence" value="ECO:0007669"/>
    <property type="project" value="InterPro"/>
</dbReference>
<dbReference type="GO" id="GO:0009060">
    <property type="term" value="P:aerobic respiration"/>
    <property type="evidence" value="ECO:0007669"/>
    <property type="project" value="InterPro"/>
</dbReference>
<feature type="transmembrane region" description="Helical" evidence="2">
    <location>
        <begin position="51"/>
        <end position="74"/>
    </location>
</feature>
<feature type="transmembrane region" description="Helical" evidence="2">
    <location>
        <begin position="163"/>
        <end position="190"/>
    </location>
</feature>
<feature type="transmembrane region" description="Helical" evidence="2">
    <location>
        <begin position="127"/>
        <end position="151"/>
    </location>
</feature>
<feature type="transmembrane region" description="Helical" evidence="2">
    <location>
        <begin position="210"/>
        <end position="233"/>
    </location>
</feature>
<evidence type="ECO:0000313" key="5">
    <source>
        <dbReference type="Proteomes" id="UP000189935"/>
    </source>
</evidence>
<proteinExistence type="predicted"/>
<dbReference type="PANTHER" id="PTHR10422">
    <property type="entry name" value="CYTOCHROME C OXIDASE SUBUNIT 1"/>
    <property type="match status" value="1"/>
</dbReference>
<dbReference type="AlphaFoldDB" id="A0A1M7CJJ7"/>
<keyword evidence="2" id="KW-0472">Membrane</keyword>
<protein>
    <submittedName>
        <fullName evidence="4">Cytochrome c oxidase subunit 1</fullName>
    </submittedName>
</protein>
<dbReference type="Gene3D" id="1.20.210.10">
    <property type="entry name" value="Cytochrome c oxidase-like, subunit I domain"/>
    <property type="match status" value="1"/>
</dbReference>
<dbReference type="OrthoDB" id="9764568at2"/>
<dbReference type="PRINTS" id="PR01165">
    <property type="entry name" value="CYCOXIDASEI"/>
</dbReference>
<keyword evidence="2" id="KW-1133">Transmembrane helix</keyword>
<gene>
    <name evidence="4" type="ORF">SAMN05444159_6508</name>
</gene>
<evidence type="ECO:0000256" key="1">
    <source>
        <dbReference type="ARBA" id="ARBA00022660"/>
    </source>
</evidence>
<dbReference type="GO" id="GO:0020037">
    <property type="term" value="F:heme binding"/>
    <property type="evidence" value="ECO:0007669"/>
    <property type="project" value="InterPro"/>
</dbReference>
<keyword evidence="2" id="KW-0812">Transmembrane</keyword>
<dbReference type="Proteomes" id="UP000189935">
    <property type="component" value="Chromosome I"/>
</dbReference>
<organism evidence="4 5">
    <name type="scientific">Bradyrhizobium lablabi</name>
    <dbReference type="NCBI Taxonomy" id="722472"/>
    <lineage>
        <taxon>Bacteria</taxon>
        <taxon>Pseudomonadati</taxon>
        <taxon>Pseudomonadota</taxon>
        <taxon>Alphaproteobacteria</taxon>
        <taxon>Hyphomicrobiales</taxon>
        <taxon>Nitrobacteraceae</taxon>
        <taxon>Bradyrhizobium</taxon>
    </lineage>
</organism>
<dbReference type="PANTHER" id="PTHR10422:SF40">
    <property type="entry name" value="CYTOCHROME C OXIDASE SUBUNIT I"/>
    <property type="match status" value="1"/>
</dbReference>